<protein>
    <submittedName>
        <fullName evidence="2">Uncharacterized protein</fullName>
    </submittedName>
</protein>
<dbReference type="AlphaFoldDB" id="A0A1B7LW51"/>
<dbReference type="OrthoDB" id="4481397at2"/>
<evidence type="ECO:0000313" key="2">
    <source>
        <dbReference type="EMBL" id="OAV59259.1"/>
    </source>
</evidence>
<sequence length="151" mass="16035">MDPAVLLLPAGLLQGAILTIAACYAGSHGGRPNNLFGIRLWSTTFSVTAWQAGHRAGLNYSWSLLVQASASLGVGIWLVQSTTDASTAVVTSYTLGSLISFLLATLMVVYRTHRAAKAIAINQVLTEEAELIDAIVNQRLAEQDPSHKATD</sequence>
<evidence type="ECO:0000313" key="3">
    <source>
        <dbReference type="Proteomes" id="UP000078292"/>
    </source>
</evidence>
<accession>A0A1B7LW51</accession>
<keyword evidence="1" id="KW-0812">Transmembrane</keyword>
<organism evidence="2 3">
    <name type="scientific">Enteractinococcus helveticum</name>
    <dbReference type="NCBI Taxonomy" id="1837282"/>
    <lineage>
        <taxon>Bacteria</taxon>
        <taxon>Bacillati</taxon>
        <taxon>Actinomycetota</taxon>
        <taxon>Actinomycetes</taxon>
        <taxon>Micrococcales</taxon>
        <taxon>Micrococcaceae</taxon>
    </lineage>
</organism>
<dbReference type="EMBL" id="LXEY01000022">
    <property type="protein sequence ID" value="OAV59259.1"/>
    <property type="molecule type" value="Genomic_DNA"/>
</dbReference>
<keyword evidence="1" id="KW-0472">Membrane</keyword>
<feature type="transmembrane region" description="Helical" evidence="1">
    <location>
        <begin position="85"/>
        <end position="110"/>
    </location>
</feature>
<comment type="caution">
    <text evidence="2">The sequence shown here is derived from an EMBL/GenBank/DDBJ whole genome shotgun (WGS) entry which is preliminary data.</text>
</comment>
<feature type="transmembrane region" description="Helical" evidence="1">
    <location>
        <begin position="60"/>
        <end position="79"/>
    </location>
</feature>
<dbReference type="RefSeq" id="WP_043058780.1">
    <property type="nucleotide sequence ID" value="NZ_LXEY01000022.1"/>
</dbReference>
<keyword evidence="1" id="KW-1133">Transmembrane helix</keyword>
<reference evidence="2 3" key="1">
    <citation type="submission" date="2016-04" db="EMBL/GenBank/DDBJ databases">
        <title>First whole genome shotgun sequence of the bacterium Enteractinococcus sp. strain UASWS1574.</title>
        <authorList>
            <person name="Crovadore J."/>
            <person name="Chablais R."/>
            <person name="Lefort F."/>
        </authorList>
    </citation>
    <scope>NUCLEOTIDE SEQUENCE [LARGE SCALE GENOMIC DNA]</scope>
    <source>
        <strain evidence="2 3">UASWS1574</strain>
    </source>
</reference>
<evidence type="ECO:0000256" key="1">
    <source>
        <dbReference type="SAM" id="Phobius"/>
    </source>
</evidence>
<proteinExistence type="predicted"/>
<dbReference type="STRING" id="1837282.A6F49_15430"/>
<name>A0A1B7LW51_9MICC</name>
<gene>
    <name evidence="2" type="ORF">A6F49_15430</name>
</gene>
<dbReference type="Proteomes" id="UP000078292">
    <property type="component" value="Unassembled WGS sequence"/>
</dbReference>
<keyword evidence="3" id="KW-1185">Reference proteome</keyword>